<dbReference type="Pfam" id="PF25935">
    <property type="entry name" value="BSH_LcnD"/>
    <property type="match status" value="1"/>
</dbReference>
<feature type="domain" description="LcnD-like barrel-sandwich hybrid" evidence="2">
    <location>
        <begin position="59"/>
        <end position="98"/>
    </location>
</feature>
<evidence type="ECO:0000313" key="3">
    <source>
        <dbReference type="EMBL" id="MEY8442827.1"/>
    </source>
</evidence>
<accession>A0ABV4CZV2</accession>
<dbReference type="InterPro" id="IPR058786">
    <property type="entry name" value="BSH_LcnD"/>
</dbReference>
<keyword evidence="1" id="KW-0812">Transmembrane</keyword>
<sequence>MFDKRLLASSELYEKRYKNFPVLLIFPVAFLFVGLFVFSFFAKKELIVTNIASIEPQKVISNIQSTSNNPIIENYLSEGKTVQANSLLLKYNNDSDSTLN</sequence>
<evidence type="ECO:0000313" key="4">
    <source>
        <dbReference type="Proteomes" id="UP001565283"/>
    </source>
</evidence>
<comment type="caution">
    <text evidence="3">The sequence shown here is derived from an EMBL/GenBank/DDBJ whole genome shotgun (WGS) entry which is preliminary data.</text>
</comment>
<evidence type="ECO:0000259" key="2">
    <source>
        <dbReference type="Pfam" id="PF25935"/>
    </source>
</evidence>
<keyword evidence="1" id="KW-0472">Membrane</keyword>
<organism evidence="3 4">
    <name type="scientific">Lactococcus ileimucosae</name>
    <dbReference type="NCBI Taxonomy" id="2941329"/>
    <lineage>
        <taxon>Bacteria</taxon>
        <taxon>Bacillati</taxon>
        <taxon>Bacillota</taxon>
        <taxon>Bacilli</taxon>
        <taxon>Lactobacillales</taxon>
        <taxon>Streptococcaceae</taxon>
        <taxon>Lactococcus</taxon>
    </lineage>
</organism>
<evidence type="ECO:0000256" key="1">
    <source>
        <dbReference type="SAM" id="Phobius"/>
    </source>
</evidence>
<gene>
    <name evidence="3" type="ORF">AALA52_00895</name>
</gene>
<dbReference type="RefSeq" id="WP_369947690.1">
    <property type="nucleotide sequence ID" value="NZ_JBCLSH010000002.1"/>
</dbReference>
<dbReference type="Proteomes" id="UP001565283">
    <property type="component" value="Unassembled WGS sequence"/>
</dbReference>
<keyword evidence="4" id="KW-1185">Reference proteome</keyword>
<name>A0ABV4CZV2_9LACT</name>
<dbReference type="EMBL" id="JBCLSH010000002">
    <property type="protein sequence ID" value="MEY8442827.1"/>
    <property type="molecule type" value="Genomic_DNA"/>
</dbReference>
<reference evidence="3 4" key="1">
    <citation type="submission" date="2024-03" db="EMBL/GenBank/DDBJ databases">
        <title>Mouse gut bacterial collection (mGBC) of GemPharmatech.</title>
        <authorList>
            <person name="He Y."/>
            <person name="Dong L."/>
            <person name="Wu D."/>
            <person name="Gao X."/>
            <person name="Lin Z."/>
        </authorList>
    </citation>
    <scope>NUCLEOTIDE SEQUENCE [LARGE SCALE GENOMIC DNA]</scope>
    <source>
        <strain evidence="3 4">61-15</strain>
    </source>
</reference>
<protein>
    <recommendedName>
        <fullName evidence="2">LcnD-like barrel-sandwich hybrid domain-containing protein</fullName>
    </recommendedName>
</protein>
<proteinExistence type="predicted"/>
<keyword evidence="1" id="KW-1133">Transmembrane helix</keyword>
<feature type="transmembrane region" description="Helical" evidence="1">
    <location>
        <begin position="20"/>
        <end position="41"/>
    </location>
</feature>